<evidence type="ECO:0000313" key="4">
    <source>
        <dbReference type="Proteomes" id="UP000594220"/>
    </source>
</evidence>
<accession>A0A7M4FXZ4</accession>
<keyword evidence="4" id="KW-1185">Reference proteome</keyword>
<name>A0A7M4FXZ4_CROPO</name>
<dbReference type="InterPro" id="IPR015216">
    <property type="entry name" value="SANTA"/>
</dbReference>
<dbReference type="Proteomes" id="UP000594220">
    <property type="component" value="Unplaced"/>
</dbReference>
<dbReference type="Ensembl" id="ENSCPRT00005018779.1">
    <property type="protein sequence ID" value="ENSCPRP00005016034.1"/>
    <property type="gene ID" value="ENSCPRG00005011206.1"/>
</dbReference>
<feature type="transmembrane region" description="Helical" evidence="1">
    <location>
        <begin position="369"/>
        <end position="386"/>
    </location>
</feature>
<reference evidence="3" key="1">
    <citation type="submission" date="2025-08" db="UniProtKB">
        <authorList>
            <consortium name="Ensembl"/>
        </authorList>
    </citation>
    <scope>IDENTIFICATION</scope>
</reference>
<keyword evidence="1" id="KW-0472">Membrane</keyword>
<dbReference type="GeneTree" id="ENSGT00390000007395"/>
<dbReference type="Pfam" id="PF09133">
    <property type="entry name" value="SANTA"/>
    <property type="match status" value="1"/>
</dbReference>
<dbReference type="AlphaFoldDB" id="A0A7M4FXZ4"/>
<proteinExistence type="predicted"/>
<evidence type="ECO:0000259" key="2">
    <source>
        <dbReference type="Pfam" id="PF09133"/>
    </source>
</evidence>
<sequence>MMATPLKNMGASQAAFGAGAGLPLQAVFMSSVPSGTLTPLKDLVKFQAAAGKDMAVPSTSSGVKQRQAGASEKAKGVLQSTLLTNGAGVESLDLSEIKAGSDLREAVAYESPVRAFQRMKAKASCENKQPMASKGKLVEMKNNNDMILTPIGNRIYPGKQGKRSSAKENLGFCGVPSAQTIYIQSNPCFIFLGLHLNPTSSNQVNRNVPPSTVVNKPLVQSGFVKPPSNFNGACMINNNNQDDDFLVESIDADDELSQTIVMNTTKIISTPAKAGNQLKENCSGKKTFEQERRILELKNQETGQGVEKTLETGCQKPTQCFCNIMFSSPTVHIPRKQKPKEGDGIIASNEVQTDPNDGNTKKEVGQLVLWRYFISIYFFSVFLLSFRDMNDLCWHSNAIVERIGWNQVKTSSGNIYLLEGKLNCNSLRTEGIPYQFAKKFSLGFPLKWKVYVEELLEELRR</sequence>
<feature type="domain" description="SANTA" evidence="2">
    <location>
        <begin position="392"/>
        <end position="450"/>
    </location>
</feature>
<dbReference type="GO" id="GO:0000775">
    <property type="term" value="C:chromosome, centromeric region"/>
    <property type="evidence" value="ECO:0007669"/>
    <property type="project" value="TreeGrafter"/>
</dbReference>
<dbReference type="PANTHER" id="PTHR16124:SF3">
    <property type="entry name" value="MIS18-BINDING PROTEIN 1"/>
    <property type="match status" value="1"/>
</dbReference>
<dbReference type="InterPro" id="IPR039110">
    <property type="entry name" value="KNL2-like"/>
</dbReference>
<keyword evidence="1" id="KW-0812">Transmembrane</keyword>
<dbReference type="OMA" id="KEGDCKA"/>
<reference evidence="3" key="2">
    <citation type="submission" date="2025-09" db="UniProtKB">
        <authorList>
            <consortium name="Ensembl"/>
        </authorList>
    </citation>
    <scope>IDENTIFICATION</scope>
</reference>
<evidence type="ECO:0000313" key="3">
    <source>
        <dbReference type="Ensembl" id="ENSCPRP00005016034.1"/>
    </source>
</evidence>
<dbReference type="PANTHER" id="PTHR16124">
    <property type="entry name" value="MIS18-BINDING PROTEIN 1"/>
    <property type="match status" value="1"/>
</dbReference>
<evidence type="ECO:0000256" key="1">
    <source>
        <dbReference type="SAM" id="Phobius"/>
    </source>
</evidence>
<keyword evidence="1" id="KW-1133">Transmembrane helix</keyword>
<protein>
    <recommendedName>
        <fullName evidence="2">SANTA domain-containing protein</fullName>
    </recommendedName>
</protein>
<organism evidence="3 4">
    <name type="scientific">Crocodylus porosus</name>
    <name type="common">Saltwater crocodile</name>
    <name type="synonym">Estuarine crocodile</name>
    <dbReference type="NCBI Taxonomy" id="8502"/>
    <lineage>
        <taxon>Eukaryota</taxon>
        <taxon>Metazoa</taxon>
        <taxon>Chordata</taxon>
        <taxon>Craniata</taxon>
        <taxon>Vertebrata</taxon>
        <taxon>Euteleostomi</taxon>
        <taxon>Archelosauria</taxon>
        <taxon>Archosauria</taxon>
        <taxon>Crocodylia</taxon>
        <taxon>Longirostres</taxon>
        <taxon>Crocodylidae</taxon>
        <taxon>Crocodylus</taxon>
    </lineage>
</organism>